<protein>
    <submittedName>
        <fullName evidence="8">LPS export ABC transporter periplasmic protein LptC</fullName>
    </submittedName>
</protein>
<dbReference type="GO" id="GO:0017089">
    <property type="term" value="F:glycolipid transfer activity"/>
    <property type="evidence" value="ECO:0007669"/>
    <property type="project" value="TreeGrafter"/>
</dbReference>
<dbReference type="InterPro" id="IPR052363">
    <property type="entry name" value="LPS_export_LptC"/>
</dbReference>
<evidence type="ECO:0000259" key="7">
    <source>
        <dbReference type="Pfam" id="PF03968"/>
    </source>
</evidence>
<evidence type="ECO:0000256" key="2">
    <source>
        <dbReference type="ARBA" id="ARBA00022519"/>
    </source>
</evidence>
<keyword evidence="3" id="KW-0812">Transmembrane</keyword>
<dbReference type="GO" id="GO:0005886">
    <property type="term" value="C:plasma membrane"/>
    <property type="evidence" value="ECO:0007669"/>
    <property type="project" value="InterPro"/>
</dbReference>
<organism evidence="8 9">
    <name type="scientific">Candidatus Sherwoodlollariibacterium unditelluris</name>
    <dbReference type="NCBI Taxonomy" id="1974757"/>
    <lineage>
        <taxon>Bacteria</taxon>
        <taxon>Pseudomonadati</taxon>
        <taxon>Candidatus Omnitrophota</taxon>
        <taxon>Candidatus Sherwoodlollariibacterium</taxon>
    </lineage>
</organism>
<feature type="chain" id="PRO_5013594191" evidence="6">
    <location>
        <begin position="34"/>
        <end position="308"/>
    </location>
</feature>
<comment type="caution">
    <text evidence="8">The sequence shown here is derived from an EMBL/GenBank/DDBJ whole genome shotgun (WGS) entry which is preliminary data.</text>
</comment>
<evidence type="ECO:0000256" key="3">
    <source>
        <dbReference type="ARBA" id="ARBA00022692"/>
    </source>
</evidence>
<feature type="signal peptide" evidence="6">
    <location>
        <begin position="1"/>
        <end position="33"/>
    </location>
</feature>
<dbReference type="GO" id="GO:0030288">
    <property type="term" value="C:outer membrane-bounded periplasmic space"/>
    <property type="evidence" value="ECO:0007669"/>
    <property type="project" value="TreeGrafter"/>
</dbReference>
<dbReference type="PANTHER" id="PTHR37481:SF1">
    <property type="entry name" value="LIPOPOLYSACCHARIDE EXPORT SYSTEM PROTEIN LPTC"/>
    <property type="match status" value="1"/>
</dbReference>
<dbReference type="Pfam" id="PF03968">
    <property type="entry name" value="LptD_N"/>
    <property type="match status" value="1"/>
</dbReference>
<dbReference type="InterPro" id="IPR005653">
    <property type="entry name" value="OstA-like_N"/>
</dbReference>
<dbReference type="InterPro" id="IPR010664">
    <property type="entry name" value="LipoPS_assembly_LptC-rel"/>
</dbReference>
<reference evidence="8 9" key="1">
    <citation type="submission" date="2017-09" db="EMBL/GenBank/DDBJ databases">
        <title>Depth-based differentiation of microbial function through sediment-hosted aquifers and enrichment of novel symbionts in the deep terrestrial subsurface.</title>
        <authorList>
            <person name="Probst A.J."/>
            <person name="Ladd B."/>
            <person name="Jarett J.K."/>
            <person name="Geller-Mcgrath D.E."/>
            <person name="Sieber C.M."/>
            <person name="Emerson J.B."/>
            <person name="Anantharaman K."/>
            <person name="Thomas B.C."/>
            <person name="Malmstrom R."/>
            <person name="Stieglmeier M."/>
            <person name="Klingl A."/>
            <person name="Woyke T."/>
            <person name="Ryan C.M."/>
            <person name="Banfield J.F."/>
        </authorList>
    </citation>
    <scope>NUCLEOTIDE SEQUENCE [LARGE SCALE GENOMIC DNA]</scope>
    <source>
        <strain evidence="8">CG23_combo_of_CG06-09_8_20_14_all_41_10</strain>
    </source>
</reference>
<dbReference type="EMBL" id="PCRK01000006">
    <property type="protein sequence ID" value="PIP19899.1"/>
    <property type="molecule type" value="Genomic_DNA"/>
</dbReference>
<keyword evidence="5" id="KW-0472">Membrane</keyword>
<evidence type="ECO:0000256" key="4">
    <source>
        <dbReference type="ARBA" id="ARBA00022989"/>
    </source>
</evidence>
<feature type="domain" description="Organic solvent tolerance-like N-terminal" evidence="7">
    <location>
        <begin position="200"/>
        <end position="294"/>
    </location>
</feature>
<keyword evidence="2" id="KW-0997">Cell inner membrane</keyword>
<keyword evidence="4" id="KW-1133">Transmembrane helix</keyword>
<dbReference type="AlphaFoldDB" id="A0A2G9YKZ0"/>
<dbReference type="InterPro" id="IPR026265">
    <property type="entry name" value="LptC"/>
</dbReference>
<evidence type="ECO:0000313" key="9">
    <source>
        <dbReference type="Proteomes" id="UP000231292"/>
    </source>
</evidence>
<evidence type="ECO:0000313" key="8">
    <source>
        <dbReference type="EMBL" id="PIP19899.1"/>
    </source>
</evidence>
<evidence type="ECO:0000256" key="5">
    <source>
        <dbReference type="ARBA" id="ARBA00023136"/>
    </source>
</evidence>
<keyword evidence="1" id="KW-1003">Cell membrane</keyword>
<evidence type="ECO:0000256" key="6">
    <source>
        <dbReference type="SAM" id="SignalP"/>
    </source>
</evidence>
<dbReference type="Proteomes" id="UP000231292">
    <property type="component" value="Unassembled WGS sequence"/>
</dbReference>
<dbReference type="Gene3D" id="2.60.450.10">
    <property type="entry name" value="Lipopolysaccharide (LPS) transport protein A like domain"/>
    <property type="match status" value="2"/>
</dbReference>
<dbReference type="GO" id="GO:0015221">
    <property type="term" value="F:lipopolysaccharide transmembrane transporter activity"/>
    <property type="evidence" value="ECO:0007669"/>
    <property type="project" value="InterPro"/>
</dbReference>
<proteinExistence type="predicted"/>
<keyword evidence="6" id="KW-0732">Signal</keyword>
<sequence length="308" mass="34030">MVFNVKTKKPKNGKTVFLFLSFWIFGFLGACLAASQPAGEADQQISDFSISGYEDKGKKSWDISGKSADIFTEVVKLKDVDGNLYGKEENVNLTAKTGDFNKTDGKVHLEKDVVITTSKGAKLTTNSMDWDRKNQVVTTEDKVNIEKDNIAIVGTGAHGEQSLKKVALNKDVRVDINSEKDSLKELALKDKIIITCDGQLIVDYEKNIASFNDNVKVEKLDLIIYSDKMDLYFMTGDNSAKADKTTKSMANSIDKIIASGNVKIVRGENISYSQEAIYTALDKKVVLSGHPKLVFYSTEEFKNASFGN</sequence>
<dbReference type="PANTHER" id="PTHR37481">
    <property type="entry name" value="LIPOPOLYSACCHARIDE EXPORT SYSTEM PROTEIN LPTC"/>
    <property type="match status" value="1"/>
</dbReference>
<gene>
    <name evidence="8" type="primary">lptC</name>
    <name evidence="8" type="ORF">COX41_00155</name>
</gene>
<evidence type="ECO:0000256" key="1">
    <source>
        <dbReference type="ARBA" id="ARBA00022475"/>
    </source>
</evidence>
<dbReference type="Pfam" id="PF06835">
    <property type="entry name" value="LptC"/>
    <property type="match status" value="1"/>
</dbReference>
<dbReference type="PROSITE" id="PS51257">
    <property type="entry name" value="PROKAR_LIPOPROTEIN"/>
    <property type="match status" value="1"/>
</dbReference>
<accession>A0A2G9YKZ0</accession>
<name>A0A2G9YKZ0_9BACT</name>
<dbReference type="NCBIfam" id="TIGR04409">
    <property type="entry name" value="LptC_YrbK"/>
    <property type="match status" value="1"/>
</dbReference>